<evidence type="ECO:0000259" key="1">
    <source>
        <dbReference type="Pfam" id="PF02518"/>
    </source>
</evidence>
<dbReference type="Gene3D" id="3.30.565.10">
    <property type="entry name" value="Histidine kinase-like ATPase, C-terminal domain"/>
    <property type="match status" value="1"/>
</dbReference>
<sequence>MVGLLGDREIYKSYDNAIMKLFFDIEPEDMNRAGEASSQIKKKLKLLGINQSIIRNISIATYEAEINVVIHSKGGQIEVLIKDDKIEVFIEDIGPGIEDVDLAMQKGFSTASKSAREMGFGAGMGLPNMHKCCDEFYLNSKKEQFTKIKMVFKLF</sequence>
<dbReference type="AlphaFoldDB" id="A0AAU9E1N5"/>
<gene>
    <name evidence="2" type="ORF">HLPR_08020</name>
</gene>
<evidence type="ECO:0000313" key="2">
    <source>
        <dbReference type="EMBL" id="BEP28471.1"/>
    </source>
</evidence>
<dbReference type="EMBL" id="AP028654">
    <property type="protein sequence ID" value="BEP28471.1"/>
    <property type="molecule type" value="Genomic_DNA"/>
</dbReference>
<proteinExistence type="predicted"/>
<protein>
    <submittedName>
        <fullName evidence="2">Anti-sigma regulatory factor</fullName>
    </submittedName>
</protein>
<name>A0AAU9E1N5_9FIRM</name>
<reference evidence="2 3" key="1">
    <citation type="submission" date="2023-08" db="EMBL/GenBank/DDBJ databases">
        <title>Helicovermis profunda gen. nov., sp. nov., a novel mesophilic, fermentative bacterium within the Bacillota from a deep-sea hydrothermal vent chimney.</title>
        <authorList>
            <person name="Miyazaki U."/>
            <person name="Mizutani D."/>
            <person name="Hashimoto Y."/>
            <person name="Tame A."/>
            <person name="Sawayama S."/>
            <person name="Miyazaki J."/>
            <person name="Takai K."/>
            <person name="Nakagawa S."/>
        </authorList>
    </citation>
    <scope>NUCLEOTIDE SEQUENCE [LARGE SCALE GENOMIC DNA]</scope>
    <source>
        <strain evidence="2 3">S502</strain>
    </source>
</reference>
<dbReference type="KEGG" id="hprf:HLPR_08020"/>
<keyword evidence="3" id="KW-1185">Reference proteome</keyword>
<dbReference type="InterPro" id="IPR003594">
    <property type="entry name" value="HATPase_dom"/>
</dbReference>
<accession>A0AAU9E1N5</accession>
<organism evidence="2 3">
    <name type="scientific">Helicovermis profundi</name>
    <dbReference type="NCBI Taxonomy" id="3065157"/>
    <lineage>
        <taxon>Bacteria</taxon>
        <taxon>Bacillati</taxon>
        <taxon>Bacillota</taxon>
        <taxon>Clostridia</taxon>
        <taxon>Helicovermis</taxon>
    </lineage>
</organism>
<dbReference type="InterPro" id="IPR036890">
    <property type="entry name" value="HATPase_C_sf"/>
</dbReference>
<dbReference type="Pfam" id="PF02518">
    <property type="entry name" value="HATPase_c"/>
    <property type="match status" value="1"/>
</dbReference>
<evidence type="ECO:0000313" key="3">
    <source>
        <dbReference type="Proteomes" id="UP001321786"/>
    </source>
</evidence>
<dbReference type="Proteomes" id="UP001321786">
    <property type="component" value="Chromosome"/>
</dbReference>
<dbReference type="SUPFAM" id="SSF55874">
    <property type="entry name" value="ATPase domain of HSP90 chaperone/DNA topoisomerase II/histidine kinase"/>
    <property type="match status" value="1"/>
</dbReference>
<feature type="domain" description="Histidine kinase/HSP90-like ATPase" evidence="1">
    <location>
        <begin position="66"/>
        <end position="152"/>
    </location>
</feature>